<gene>
    <name evidence="3" type="primary">iucB</name>
    <name evidence="3" type="ORF">MBUL_04143</name>
</gene>
<proteinExistence type="predicted"/>
<organism evidence="3">
    <name type="scientific">Methylobacterium bullatum</name>
    <dbReference type="NCBI Taxonomy" id="570505"/>
    <lineage>
        <taxon>Bacteria</taxon>
        <taxon>Pseudomonadati</taxon>
        <taxon>Pseudomonadota</taxon>
        <taxon>Alphaproteobacteria</taxon>
        <taxon>Hyphomicrobiales</taxon>
        <taxon>Methylobacteriaceae</taxon>
        <taxon>Methylobacterium</taxon>
    </lineage>
</organism>
<dbReference type="GO" id="GO:0016410">
    <property type="term" value="F:N-acyltransferase activity"/>
    <property type="evidence" value="ECO:0007669"/>
    <property type="project" value="TreeGrafter"/>
</dbReference>
<dbReference type="InterPro" id="IPR016181">
    <property type="entry name" value="Acyl_CoA_acyltransferase"/>
</dbReference>
<keyword evidence="3" id="KW-0808">Transferase</keyword>
<sequence>MLRTTAPFRCGEATGRPLEVYRDGDRLSVVAEGRVGLRLRLQKGTGLHLSIEEPVRPDPRDVLTSVTAAFETVSATNPEAERIGLDPASFAGLADSLMERGLAVREGDGLGVDPTMLWQRPEPWLANLASRDFPARLVMSGGKRHPQRPPKPKGVIYSRFIPWLGQAVAFRAATIDDVDTLHRWFNDPVVDAAWGEAGERDKHEAYLAGLIADPHMIPLIGTIGGEPFGYFEIYWAKENRLAPFYDVQDYDRGWHVLIGESRFRGKAYISAWLPSLMHALFLDDPRTERIVGEPKADHVQQLRNLERSGFARIKTFDFPHKRAALVMLLRERFFCERLWSPAGGIPASPEAGSQPVS</sequence>
<name>A0A679J4T2_9HYPH</name>
<evidence type="ECO:0000259" key="2">
    <source>
        <dbReference type="SMART" id="SM01006"/>
    </source>
</evidence>
<dbReference type="SMART" id="SM01006">
    <property type="entry name" value="AlcB"/>
    <property type="match status" value="1"/>
</dbReference>
<keyword evidence="3" id="KW-0012">Acyltransferase</keyword>
<dbReference type="GO" id="GO:0019290">
    <property type="term" value="P:siderophore biosynthetic process"/>
    <property type="evidence" value="ECO:0007669"/>
    <property type="project" value="InterPro"/>
</dbReference>
<evidence type="ECO:0000256" key="1">
    <source>
        <dbReference type="ARBA" id="ARBA00004924"/>
    </source>
</evidence>
<protein>
    <submittedName>
        <fullName evidence="3">N(6)-hydroxylysine O-acetyltransferase</fullName>
        <ecNumber evidence="3">2.3.1.102</ecNumber>
    </submittedName>
</protein>
<dbReference type="Pfam" id="PF13523">
    <property type="entry name" value="Acetyltransf_8"/>
    <property type="match status" value="1"/>
</dbReference>
<comment type="pathway">
    <text evidence="1">Siderophore biosynthesis.</text>
</comment>
<dbReference type="AlphaFoldDB" id="A0A679J4T2"/>
<dbReference type="InterPro" id="IPR019432">
    <property type="entry name" value="Acyltransferase_MbtK/IucB-like"/>
</dbReference>
<dbReference type="PANTHER" id="PTHR31438">
    <property type="entry name" value="LYSINE N-ACYLTRANSFERASE C17G9.06C-RELATED"/>
    <property type="match status" value="1"/>
</dbReference>
<feature type="domain" description="Acyltransferase MbtK/IucB-like conserved" evidence="2">
    <location>
        <begin position="171"/>
        <end position="217"/>
    </location>
</feature>
<dbReference type="SUPFAM" id="SSF55729">
    <property type="entry name" value="Acyl-CoA N-acyltransferases (Nat)"/>
    <property type="match status" value="1"/>
</dbReference>
<reference evidence="3" key="1">
    <citation type="submission" date="2019-12" db="EMBL/GenBank/DDBJ databases">
        <authorList>
            <person name="Cremers G."/>
        </authorList>
    </citation>
    <scope>NUCLEOTIDE SEQUENCE</scope>
    <source>
        <strain evidence="3">Mbul1</strain>
    </source>
</reference>
<dbReference type="Gene3D" id="3.40.630.30">
    <property type="match status" value="1"/>
</dbReference>
<dbReference type="PANTHER" id="PTHR31438:SF1">
    <property type="entry name" value="LYSINE N-ACYLTRANSFERASE C17G9.06C-RELATED"/>
    <property type="match status" value="1"/>
</dbReference>
<dbReference type="GO" id="GO:0050133">
    <property type="term" value="F:N6-hydroxylysine O-acetyltransferase activity"/>
    <property type="evidence" value="ECO:0007669"/>
    <property type="project" value="UniProtKB-EC"/>
</dbReference>
<accession>A0A679J4T2</accession>
<evidence type="ECO:0000313" key="3">
    <source>
        <dbReference type="EMBL" id="CAA2107405.1"/>
    </source>
</evidence>
<dbReference type="EMBL" id="LR743504">
    <property type="protein sequence ID" value="CAA2107405.1"/>
    <property type="molecule type" value="Genomic_DNA"/>
</dbReference>
<dbReference type="EC" id="2.3.1.102" evidence="3"/>